<evidence type="ECO:0000313" key="4">
    <source>
        <dbReference type="EMBL" id="MFC5136106.1"/>
    </source>
</evidence>
<gene>
    <name evidence="4" type="ORF">ACFPJA_15435</name>
</gene>
<accession>A0ABD5QVF0</accession>
<dbReference type="SUPFAM" id="SSF49764">
    <property type="entry name" value="HSP20-like chaperones"/>
    <property type="match status" value="1"/>
</dbReference>
<dbReference type="Pfam" id="PF00011">
    <property type="entry name" value="HSP20"/>
    <property type="match status" value="1"/>
</dbReference>
<protein>
    <submittedName>
        <fullName evidence="4">Hsp20/alpha crystallin family protein</fullName>
    </submittedName>
</protein>
<dbReference type="PANTHER" id="PTHR45640:SF26">
    <property type="entry name" value="RE23625P"/>
    <property type="match status" value="1"/>
</dbReference>
<dbReference type="PANTHER" id="PTHR45640">
    <property type="entry name" value="HEAT SHOCK PROTEIN HSP-12.2-RELATED"/>
    <property type="match status" value="1"/>
</dbReference>
<comment type="similarity">
    <text evidence="1 2">Belongs to the small heat shock protein (HSP20) family.</text>
</comment>
<dbReference type="EMBL" id="JBHSKV010000021">
    <property type="protein sequence ID" value="MFC5136106.1"/>
    <property type="molecule type" value="Genomic_DNA"/>
</dbReference>
<dbReference type="CDD" id="cd06464">
    <property type="entry name" value="ACD_sHsps-like"/>
    <property type="match status" value="1"/>
</dbReference>
<dbReference type="Gene3D" id="2.60.40.790">
    <property type="match status" value="1"/>
</dbReference>
<dbReference type="AlphaFoldDB" id="A0ABD5QVF0"/>
<dbReference type="Proteomes" id="UP001596145">
    <property type="component" value="Unassembled WGS sequence"/>
</dbReference>
<comment type="caution">
    <text evidence="4">The sequence shown here is derived from an EMBL/GenBank/DDBJ whole genome shotgun (WGS) entry which is preliminary data.</text>
</comment>
<proteinExistence type="inferred from homology"/>
<dbReference type="InterPro" id="IPR001436">
    <property type="entry name" value="Alpha-crystallin/sHSP_animal"/>
</dbReference>
<keyword evidence="5" id="KW-1185">Reference proteome</keyword>
<sequence length="122" mass="13875">MALPRPASTWTGGMDLPSKLFERGSDDYELYEQEDEFVLAVELPGFDPAELTVSWNDGTLNVAGEHEDEFRSTRRTYHRRFRFPKTIDEDAIEAEYQNGILTVRLPMAVDAAMTGTEIEIES</sequence>
<reference evidence="4 5" key="1">
    <citation type="journal article" date="2019" name="Int. J. Syst. Evol. Microbiol.">
        <title>The Global Catalogue of Microorganisms (GCM) 10K type strain sequencing project: providing services to taxonomists for standard genome sequencing and annotation.</title>
        <authorList>
            <consortium name="The Broad Institute Genomics Platform"/>
            <consortium name="The Broad Institute Genome Sequencing Center for Infectious Disease"/>
            <person name="Wu L."/>
            <person name="Ma J."/>
        </authorList>
    </citation>
    <scope>NUCLEOTIDE SEQUENCE [LARGE SCALE GENOMIC DNA]</scope>
    <source>
        <strain evidence="4 5">CGMCC 1.16026</strain>
    </source>
</reference>
<dbReference type="PROSITE" id="PS01031">
    <property type="entry name" value="SHSP"/>
    <property type="match status" value="1"/>
</dbReference>
<name>A0ABD5QVF0_9EURY</name>
<evidence type="ECO:0000256" key="2">
    <source>
        <dbReference type="RuleBase" id="RU003616"/>
    </source>
</evidence>
<feature type="domain" description="SHSP" evidence="3">
    <location>
        <begin position="19"/>
        <end position="122"/>
    </location>
</feature>
<dbReference type="RefSeq" id="WP_122105834.1">
    <property type="nucleotide sequence ID" value="NZ_JBHSKV010000021.1"/>
</dbReference>
<dbReference type="InterPro" id="IPR002068">
    <property type="entry name" value="A-crystallin/Hsp20_dom"/>
</dbReference>
<evidence type="ECO:0000313" key="5">
    <source>
        <dbReference type="Proteomes" id="UP001596145"/>
    </source>
</evidence>
<organism evidence="4 5">
    <name type="scientific">Halorubrum glutamatedens</name>
    <dbReference type="NCBI Taxonomy" id="2707018"/>
    <lineage>
        <taxon>Archaea</taxon>
        <taxon>Methanobacteriati</taxon>
        <taxon>Methanobacteriota</taxon>
        <taxon>Stenosarchaea group</taxon>
        <taxon>Halobacteria</taxon>
        <taxon>Halobacteriales</taxon>
        <taxon>Haloferacaceae</taxon>
        <taxon>Halorubrum</taxon>
    </lineage>
</organism>
<evidence type="ECO:0000256" key="1">
    <source>
        <dbReference type="PROSITE-ProRule" id="PRU00285"/>
    </source>
</evidence>
<evidence type="ECO:0000259" key="3">
    <source>
        <dbReference type="PROSITE" id="PS01031"/>
    </source>
</evidence>
<dbReference type="InterPro" id="IPR008978">
    <property type="entry name" value="HSP20-like_chaperone"/>
</dbReference>